<dbReference type="Gene3D" id="1.20.120.1370">
    <property type="entry name" value="Regulator of RNA polymerase sigma(70) subunit, domain 4"/>
    <property type="match status" value="1"/>
</dbReference>
<keyword evidence="2 3" id="KW-0804">Transcription</keyword>
<proteinExistence type="inferred from homology"/>
<reference evidence="4" key="1">
    <citation type="journal article" date="2014" name="Int. J. Syst. Evol. Microbiol.">
        <title>Complete genome sequence of Corynebacterium casei LMG S-19264T (=DSM 44701T), isolated from a smear-ripened cheese.</title>
        <authorList>
            <consortium name="US DOE Joint Genome Institute (JGI-PGF)"/>
            <person name="Walter F."/>
            <person name="Albersmeier A."/>
            <person name="Kalinowski J."/>
            <person name="Ruckert C."/>
        </authorList>
    </citation>
    <scope>NUCLEOTIDE SEQUENCE</scope>
    <source>
        <strain evidence="4">NBRC 110071</strain>
    </source>
</reference>
<dbReference type="EMBL" id="BSNM01000016">
    <property type="protein sequence ID" value="GLQ33118.1"/>
    <property type="molecule type" value="Genomic_DNA"/>
</dbReference>
<gene>
    <name evidence="4" type="primary">algQ</name>
    <name evidence="4" type="ORF">GCM10007876_35970</name>
</gene>
<name>A0AA37W971_9GAMM</name>
<dbReference type="AlphaFoldDB" id="A0AA37W971"/>
<comment type="caution">
    <text evidence="4">The sequence shown here is derived from an EMBL/GenBank/DDBJ whole genome shotgun (WGS) entry which is preliminary data.</text>
</comment>
<dbReference type="RefSeq" id="WP_284383372.1">
    <property type="nucleotide sequence ID" value="NZ_BSNM01000016.1"/>
</dbReference>
<comment type="similarity">
    <text evidence="3">Belongs to the Rsd/AlgQ family.</text>
</comment>
<organism evidence="4 5">
    <name type="scientific">Litoribrevibacter albus</name>
    <dbReference type="NCBI Taxonomy" id="1473156"/>
    <lineage>
        <taxon>Bacteria</taxon>
        <taxon>Pseudomonadati</taxon>
        <taxon>Pseudomonadota</taxon>
        <taxon>Gammaproteobacteria</taxon>
        <taxon>Oceanospirillales</taxon>
        <taxon>Oceanospirillaceae</taxon>
        <taxon>Litoribrevibacter</taxon>
    </lineage>
</organism>
<protein>
    <submittedName>
        <fullName evidence="4">Transcriptional regulatory protein AlgQ</fullName>
    </submittedName>
</protein>
<dbReference type="InterPro" id="IPR007448">
    <property type="entry name" value="Sigma70_reg_Rsd_AlgQ"/>
</dbReference>
<accession>A0AA37W971</accession>
<sequence>MLENCKSAKERWGGVSEIIDRWLAERQELIVLYCELSSITREHEESTYSSNIQKLCQVLVDYVSAGHFEVYEQLIKEANEFNDGGIELAERLFPKIQETTEIALDFNDEYDNSVHETNLLEVLPEKLSLLGEALEERFVLEDQLIECLHNSHRELVA</sequence>
<dbReference type="NCBIfam" id="NF008723">
    <property type="entry name" value="PRK11718.1"/>
    <property type="match status" value="1"/>
</dbReference>
<evidence type="ECO:0000256" key="2">
    <source>
        <dbReference type="ARBA" id="ARBA00023163"/>
    </source>
</evidence>
<evidence type="ECO:0000256" key="1">
    <source>
        <dbReference type="ARBA" id="ARBA00023015"/>
    </source>
</evidence>
<reference evidence="4" key="2">
    <citation type="submission" date="2023-01" db="EMBL/GenBank/DDBJ databases">
        <title>Draft genome sequence of Litoribrevibacter albus strain NBRC 110071.</title>
        <authorList>
            <person name="Sun Q."/>
            <person name="Mori K."/>
        </authorList>
    </citation>
    <scope>NUCLEOTIDE SEQUENCE</scope>
    <source>
        <strain evidence="4">NBRC 110071</strain>
    </source>
</reference>
<evidence type="ECO:0000256" key="3">
    <source>
        <dbReference type="RuleBase" id="RU004409"/>
    </source>
</evidence>
<dbReference type="InterPro" id="IPR038309">
    <property type="entry name" value="Rsd/AlgQ_sf"/>
</dbReference>
<evidence type="ECO:0000313" key="4">
    <source>
        <dbReference type="EMBL" id="GLQ33118.1"/>
    </source>
</evidence>
<keyword evidence="5" id="KW-1185">Reference proteome</keyword>
<dbReference type="GO" id="GO:0006355">
    <property type="term" value="P:regulation of DNA-templated transcription"/>
    <property type="evidence" value="ECO:0007669"/>
    <property type="project" value="InterPro"/>
</dbReference>
<dbReference type="Pfam" id="PF04353">
    <property type="entry name" value="Rsd_AlgQ"/>
    <property type="match status" value="1"/>
</dbReference>
<dbReference type="PIRSF" id="PIRSF016548">
    <property type="entry name" value="Rsd_AlgQ"/>
    <property type="match status" value="1"/>
</dbReference>
<dbReference type="Proteomes" id="UP001161389">
    <property type="component" value="Unassembled WGS sequence"/>
</dbReference>
<keyword evidence="1 3" id="KW-0805">Transcription regulation</keyword>
<evidence type="ECO:0000313" key="5">
    <source>
        <dbReference type="Proteomes" id="UP001161389"/>
    </source>
</evidence>